<dbReference type="Pfam" id="PF00590">
    <property type="entry name" value="TP_methylase"/>
    <property type="match status" value="1"/>
</dbReference>
<dbReference type="CDD" id="cd19916">
    <property type="entry name" value="OphMA_like"/>
    <property type="match status" value="1"/>
</dbReference>
<dbReference type="GO" id="GO:0008168">
    <property type="term" value="F:methyltransferase activity"/>
    <property type="evidence" value="ECO:0007669"/>
    <property type="project" value="UniProtKB-KW"/>
</dbReference>
<dbReference type="Gene3D" id="3.40.1010.10">
    <property type="entry name" value="Cobalt-precorrin-4 Transmethylase, Domain 1"/>
    <property type="match status" value="1"/>
</dbReference>
<accession>A0A2V2YL94</accession>
<protein>
    <submittedName>
        <fullName evidence="2">Tetrapyrrole (Corrin/porphyrin) methylase-like protein</fullName>
    </submittedName>
</protein>
<keyword evidence="2" id="KW-0489">Methyltransferase</keyword>
<sequence>MSTDQITPPSVRSYPTRQAHDERWIELARAIAADRERITDDPAFVIPAVDQGELTIIGSGIEAVGFTSSDEILIREAEYVFYCVADPATSVWIKSLRPDAFDLYVLYDDSKLRYLTYMQMTEAILHYVRKGKKVVAIYYGHPGIFVLSTHRAVQIARREGHQAIMRAGVSALDTLCADLGVDPSQPGMQMYEATDMLIRRRKPDTGLHLVLWQVGLIGELGYRRSGYLNSGFAVLLDYLEDIYGADHTVIHYIGSRYPGIDPLIGEHTIGSLRDPEIQTTVTGISTFYLPPKDAAAADQDMLLKLGLLQPGQTAKAPTGPLREIDRYGAREWKAFDDFERFRIPSSYHWQEDTAAARFILALREDGELRDLYVRDPAAAVASWSMKGLTPRDQSLLSRRDAGAMQIAAKGIRAKSSPDSARMLTSLLTNKAVLRGLHNAVQRAAPNQRRQALDDWSASNGYAVDWSVATEDLTILMRTALFPWTGFYLANDRQWSIFLYGRSQTVGTGTVFNQAVYVNGQALKRVRYSKGSIRWYAEDGNPNNGFFHTDLTPKGARRLVGAIWPEGETMGSQHRLAALEHFMPHVTQLSAIAGEYRVKDVGGRTLSVVVRPDYPGQSAPVMVIEIDGQPFQGQTTFQANGFALDGLAVPYASKVIGDVHPHLQGEYRIRAVNSKGSQKHRLSYDGAILTVNDQAIDNVKGKASTLNWKSDAGLLARGDTTMLLDPITLRPMLFGTGRADTMESFSLVGSAPIGDHDVELIRSSPKFNLSPWAWDHLVTIAAEANEQGGHFLWHSWDKAVKNLAGLRSILQEVHL</sequence>
<reference evidence="2 3" key="1">
    <citation type="submission" date="2018-05" db="EMBL/GenBank/DDBJ databases">
        <title>Genomic Encyclopedia of Type Strains, Phase III (KMG-III): the genomes of soil and plant-associated and newly described type strains.</title>
        <authorList>
            <person name="Whitman W."/>
        </authorList>
    </citation>
    <scope>NUCLEOTIDE SEQUENCE [LARGE SCALE GENOMIC DNA]</scope>
    <source>
        <strain evidence="2 3">CECT 5696</strain>
    </source>
</reference>
<dbReference type="AlphaFoldDB" id="A0A2V2YL94"/>
<dbReference type="Proteomes" id="UP000246635">
    <property type="component" value="Unassembled WGS sequence"/>
</dbReference>
<feature type="domain" description="Tetrapyrrole methylase" evidence="1">
    <location>
        <begin position="55"/>
        <end position="187"/>
    </location>
</feature>
<keyword evidence="3" id="KW-1185">Reference proteome</keyword>
<keyword evidence="2" id="KW-0808">Transferase</keyword>
<dbReference type="InterPro" id="IPR000878">
    <property type="entry name" value="4pyrrol_Mease"/>
</dbReference>
<organism evidence="2 3">
    <name type="scientific">Paenibacillus cellulosilyticus</name>
    <dbReference type="NCBI Taxonomy" id="375489"/>
    <lineage>
        <taxon>Bacteria</taxon>
        <taxon>Bacillati</taxon>
        <taxon>Bacillota</taxon>
        <taxon>Bacilli</taxon>
        <taxon>Bacillales</taxon>
        <taxon>Paenibacillaceae</taxon>
        <taxon>Paenibacillus</taxon>
    </lineage>
</organism>
<gene>
    <name evidence="2" type="ORF">DFQ01_13132</name>
</gene>
<dbReference type="InterPro" id="IPR035996">
    <property type="entry name" value="4pyrrol_Methylase_sf"/>
</dbReference>
<dbReference type="GO" id="GO:0032259">
    <property type="term" value="P:methylation"/>
    <property type="evidence" value="ECO:0007669"/>
    <property type="project" value="UniProtKB-KW"/>
</dbReference>
<evidence type="ECO:0000313" key="3">
    <source>
        <dbReference type="Proteomes" id="UP000246635"/>
    </source>
</evidence>
<dbReference type="InterPro" id="IPR014777">
    <property type="entry name" value="4pyrrole_Mease_sub1"/>
</dbReference>
<evidence type="ECO:0000313" key="2">
    <source>
        <dbReference type="EMBL" id="PWV94403.1"/>
    </source>
</evidence>
<proteinExistence type="predicted"/>
<name>A0A2V2YL94_9BACL</name>
<dbReference type="SUPFAM" id="SSF53790">
    <property type="entry name" value="Tetrapyrrole methylase"/>
    <property type="match status" value="1"/>
</dbReference>
<comment type="caution">
    <text evidence="2">The sequence shown here is derived from an EMBL/GenBank/DDBJ whole genome shotgun (WGS) entry which is preliminary data.</text>
</comment>
<evidence type="ECO:0000259" key="1">
    <source>
        <dbReference type="Pfam" id="PF00590"/>
    </source>
</evidence>
<dbReference type="EMBL" id="QGTQ01000031">
    <property type="protein sequence ID" value="PWV94403.1"/>
    <property type="molecule type" value="Genomic_DNA"/>
</dbReference>